<dbReference type="SMART" id="SM00119">
    <property type="entry name" value="HECTc"/>
    <property type="match status" value="1"/>
</dbReference>
<protein>
    <recommendedName>
        <fullName evidence="3">HECT-type E3 ubiquitin transferase</fullName>
        <ecNumber evidence="3">2.3.2.26</ecNumber>
    </recommendedName>
</protein>
<comment type="pathway">
    <text evidence="2">Protein modification; protein ubiquitination.</text>
</comment>
<dbReference type="InterPro" id="IPR050409">
    <property type="entry name" value="E3_ubiq-protein_ligase"/>
</dbReference>
<proteinExistence type="predicted"/>
<evidence type="ECO:0000256" key="1">
    <source>
        <dbReference type="ARBA" id="ARBA00000885"/>
    </source>
</evidence>
<name>A0ABR2KQ41_9EUKA</name>
<dbReference type="PROSITE" id="PS50237">
    <property type="entry name" value="HECT"/>
    <property type="match status" value="1"/>
</dbReference>
<dbReference type="InterPro" id="IPR000569">
    <property type="entry name" value="HECT_dom"/>
</dbReference>
<dbReference type="SUPFAM" id="SSF56204">
    <property type="entry name" value="Hect, E3 ligase catalytic domain"/>
    <property type="match status" value="1"/>
</dbReference>
<evidence type="ECO:0000256" key="4">
    <source>
        <dbReference type="ARBA" id="ARBA00022679"/>
    </source>
</evidence>
<dbReference type="CDD" id="cd00078">
    <property type="entry name" value="HECTc"/>
    <property type="match status" value="1"/>
</dbReference>
<keyword evidence="9" id="KW-1185">Reference proteome</keyword>
<dbReference type="Gene3D" id="3.30.2160.10">
    <property type="entry name" value="Hect, E3 ligase catalytic domain"/>
    <property type="match status" value="1"/>
</dbReference>
<dbReference type="InterPro" id="IPR035983">
    <property type="entry name" value="Hect_E3_ubiquitin_ligase"/>
</dbReference>
<dbReference type="Proteomes" id="UP001470230">
    <property type="component" value="Unassembled WGS sequence"/>
</dbReference>
<comment type="caution">
    <text evidence="8">The sequence shown here is derived from an EMBL/GenBank/DDBJ whole genome shotgun (WGS) entry which is preliminary data.</text>
</comment>
<evidence type="ECO:0000256" key="5">
    <source>
        <dbReference type="ARBA" id="ARBA00022786"/>
    </source>
</evidence>
<gene>
    <name evidence="8" type="ORF">M9Y10_030188</name>
</gene>
<evidence type="ECO:0000313" key="9">
    <source>
        <dbReference type="Proteomes" id="UP001470230"/>
    </source>
</evidence>
<dbReference type="Gene3D" id="3.30.2410.10">
    <property type="entry name" value="Hect, E3 ligase catalytic domain"/>
    <property type="match status" value="1"/>
</dbReference>
<evidence type="ECO:0000256" key="2">
    <source>
        <dbReference type="ARBA" id="ARBA00004906"/>
    </source>
</evidence>
<organism evidence="8 9">
    <name type="scientific">Tritrichomonas musculus</name>
    <dbReference type="NCBI Taxonomy" id="1915356"/>
    <lineage>
        <taxon>Eukaryota</taxon>
        <taxon>Metamonada</taxon>
        <taxon>Parabasalia</taxon>
        <taxon>Tritrichomonadida</taxon>
        <taxon>Tritrichomonadidae</taxon>
        <taxon>Tritrichomonas</taxon>
    </lineage>
</organism>
<evidence type="ECO:0000256" key="6">
    <source>
        <dbReference type="PROSITE-ProRule" id="PRU00104"/>
    </source>
</evidence>
<feature type="domain" description="HECT" evidence="7">
    <location>
        <begin position="1640"/>
        <end position="1969"/>
    </location>
</feature>
<keyword evidence="4" id="KW-0808">Transferase</keyword>
<dbReference type="PANTHER" id="PTHR11254:SF440">
    <property type="entry name" value="E3 UBIQUITIN-PROTEIN LIGASE NEDD-4"/>
    <property type="match status" value="1"/>
</dbReference>
<evidence type="ECO:0000256" key="3">
    <source>
        <dbReference type="ARBA" id="ARBA00012485"/>
    </source>
</evidence>
<dbReference type="Gene3D" id="3.90.1750.10">
    <property type="entry name" value="Hect, E3 ligase catalytic domains"/>
    <property type="match status" value="1"/>
</dbReference>
<evidence type="ECO:0000313" key="8">
    <source>
        <dbReference type="EMBL" id="KAK8892936.1"/>
    </source>
</evidence>
<dbReference type="Pfam" id="PF00632">
    <property type="entry name" value="HECT"/>
    <property type="match status" value="1"/>
</dbReference>
<reference evidence="8 9" key="1">
    <citation type="submission" date="2024-04" db="EMBL/GenBank/DDBJ databases">
        <title>Tritrichomonas musculus Genome.</title>
        <authorList>
            <person name="Alves-Ferreira E."/>
            <person name="Grigg M."/>
            <person name="Lorenzi H."/>
            <person name="Galac M."/>
        </authorList>
    </citation>
    <scope>NUCLEOTIDE SEQUENCE [LARGE SCALE GENOMIC DNA]</scope>
    <source>
        <strain evidence="8 9">EAF2021</strain>
    </source>
</reference>
<keyword evidence="5 6" id="KW-0833">Ubl conjugation pathway</keyword>
<sequence length="1969" mass="231366">MESTLLLNSSSIFDNSTTIDRIRQSFIDLNADCDENEVEDLLTNQLIPYLENFLSIDEQKELFSLILSCFSYCLDKFFPLFDTIYSKSRSNSNFIIITALIIYCFSEKLANISKYESFVSEGLEQVQQQIKSPNETTFQVFGHEIPPEFCTQLIVDLLICSKLTKELVSDFSPYILSHYSIILNTDISKLFARIVNDDLSSSFPQPITIDTSFFNDFSQKEYIAIIPHLSEETFKELFERIESLIPTWTLDPNFSLVYLDRCCKYNMKIKTAEKLISPLSYDQISSEIWTYLKQFNFVIPFNMALDLHDFPDRDYLFRIIPKFSGFPETSLSKMILECKDFNTYDQILFVRKFEHDIFHTQEFWNHILSLSSHSECPKALIPKFSHFFKTIFDIDSFSEIIDEMIFSNYPLNEKEISFISYFLVSLRSKYREVFTCQEHMNSFLNRVLQKNVIPLPRFWELVTFDSISEKLKYESKPLLLYGYEFARGKHYSKQTSPSLFYILKQSEESKEKLIEFIQKNNTKYIVDMNEEALSLIASAFIFTSLKEKVKIDSLTKKNILPFFAICFNYLNKCNGNLNFTFDEYSAMFLESVRSLANNESPLLITSIDSILSHASELSNEKLFPQSIFLMMIEDLISILFKDQYKADKMVLLSALFYLSNNLNLKLFFENHGKELFNFILKYMNEIAESDKFKDNQLNIQLIGDEKYRNSLIFDYFKKSNSKESRNMIYFLSKMCKNMNSIMFNECDFYVNALEEAIIEKNYKDLLLLDEFRTKHSLFFWWMKKNMPSPIEIPLEVQIKMKYEVSIEKIRIDDLLSIILNDPKPESNKILFDYLFKVMMKDESISVDYIAILLENFYDVECLNPKTILTFCSSEYENYKNSFIEAMNRFYLYDQKSKTFIKRPDFDCLTLPVSQFGVLIISKLFKAIDEKPGNYQAFFCLRSIANSFPFLFIENPQQVFDHVLPVLNDLPLLSEMKDVKDEEIIKKIKTVSSALSFLLFSLSSVKIFDDFINWFFANLNDFSISQIFGFILIIRCILGGRSHLIIYLKKFNFIEIFMSFLKREIPTSFKDNFITNVFQLFSEYYAAIPTLSKIRYISLDTFNDVDEMFFTVFDHCIVHLPTYNQPTSFLDLPSNEVVSSYIKLVDEIKPYYFTYDYRKNKKEIDNKVIDEFVNKFIVTKDNSNDNKEEKNDYSLKELTIPKNGSVKDYIVTEDSSNDIEEEEEKEKDVYSLDDLPIPKSLTIKMIQYVTKTRQWIIRSILCHYQLTLLPEHYEVLIPIVDDLNEMENDIINNYRIEYNELYSHDLFKFVFNNHKLLNPFLTQILKNDNILPHFYDSIEGILNEEPTEQTLDIIFTIFDMLPNLDWKNKYFQQLSKKMINVSLEPHIRTNINTIQKVAQFFLLNNNCKFPIEISHLIGFLLISNDNSFLMTILRLCNCVGFDNLKNVIYLLERKFWNVIDDEIINYESIGFVKAVANEYPELLNRYQGNIYELLKKKLHDYFLNENSNDLDLFICLIKAIAPKKRNDSKVVMSDQYLYDIAKPIKDQSYPIVPSILKSQSTFWGFYESIQPDFVKLLNSRPLIIDSFPFLYEFPEVLDFNTRSKSFLKKMKASIFHYDRLFVIADRMDIIGSSYDQLKDCTPNELKKRFNVNFIGEEITIDEGGVTANWLFLLTQQLFNPINGLFDSYSTNGGYKPSSKSSQKPNHLKYFKFAGRIIARTIMENVCVDCHMAPFFYKCILHHPIKLGDMKELDEEKYNSINWCLTNDIDESGLELYYDVDIKNANDEIEHIELIENGSNIRVTNENKEDYAIKLTEFYLIGSIKEQIDAFCQGFDSIIPHDQIDIFTQGEMDLLICGISEFTDDDFKKLVKFESPYNENTPVIKFFFSAVSKWSKEDRAKLLLFITSTSKFPANINKNNQILITYRPRSNFLPIAHTCFRQLELPEYESEQILNDKLLFAVQNCNKFALA</sequence>
<accession>A0ABR2KQ41</accession>
<feature type="active site" description="Glycyl thioester intermediate" evidence="6">
    <location>
        <position position="1937"/>
    </location>
</feature>
<dbReference type="EC" id="2.3.2.26" evidence="3"/>
<evidence type="ECO:0000259" key="7">
    <source>
        <dbReference type="PROSITE" id="PS50237"/>
    </source>
</evidence>
<dbReference type="EMBL" id="JAPFFF010000004">
    <property type="protein sequence ID" value="KAK8892936.1"/>
    <property type="molecule type" value="Genomic_DNA"/>
</dbReference>
<comment type="catalytic activity">
    <reaction evidence="1">
        <text>S-ubiquitinyl-[E2 ubiquitin-conjugating enzyme]-L-cysteine + [acceptor protein]-L-lysine = [E2 ubiquitin-conjugating enzyme]-L-cysteine + N(6)-ubiquitinyl-[acceptor protein]-L-lysine.</text>
        <dbReference type="EC" id="2.3.2.26"/>
    </reaction>
</comment>
<dbReference type="PANTHER" id="PTHR11254">
    <property type="entry name" value="HECT DOMAIN UBIQUITIN-PROTEIN LIGASE"/>
    <property type="match status" value="1"/>
</dbReference>